<organism evidence="1 2">
    <name type="scientific">Elysia crispata</name>
    <name type="common">lettuce slug</name>
    <dbReference type="NCBI Taxonomy" id="231223"/>
    <lineage>
        <taxon>Eukaryota</taxon>
        <taxon>Metazoa</taxon>
        <taxon>Spiralia</taxon>
        <taxon>Lophotrochozoa</taxon>
        <taxon>Mollusca</taxon>
        <taxon>Gastropoda</taxon>
        <taxon>Heterobranchia</taxon>
        <taxon>Euthyneura</taxon>
        <taxon>Panpulmonata</taxon>
        <taxon>Sacoglossa</taxon>
        <taxon>Placobranchoidea</taxon>
        <taxon>Plakobranchidae</taxon>
        <taxon>Elysia</taxon>
    </lineage>
</organism>
<dbReference type="EMBL" id="JAWDGP010004549">
    <property type="protein sequence ID" value="KAK3763503.1"/>
    <property type="molecule type" value="Genomic_DNA"/>
</dbReference>
<dbReference type="AlphaFoldDB" id="A0AAE0Z687"/>
<name>A0AAE0Z687_9GAST</name>
<keyword evidence="2" id="KW-1185">Reference proteome</keyword>
<evidence type="ECO:0000313" key="2">
    <source>
        <dbReference type="Proteomes" id="UP001283361"/>
    </source>
</evidence>
<accession>A0AAE0Z687</accession>
<sequence length="276" mass="30449">MIIFDSNAEQLADNSKDPLNALSPLQCYRNVYANSREIHLDKEWRARGFLLWQSGQHKEGPSPAPGCGYQDTGVLPSLTQSVVLGDLFLGITWSSVTAQSCRFLDRLEGKALLLVRQGLKDCGGWEGEGNGGQLEGILISRSIIHLFTRVFVCVRRASSRRVGGKKESSPVIHVFMFGSGDRLDTIDWSVNVRDSKGVSREYLTTGQPKICRSRTSLVSDCGLSRGVFDHCPAQELTRFCGSRLSLVSDSGYVKGVPDHRTAQDLTRSVGPERHCF</sequence>
<comment type="caution">
    <text evidence="1">The sequence shown here is derived from an EMBL/GenBank/DDBJ whole genome shotgun (WGS) entry which is preliminary data.</text>
</comment>
<evidence type="ECO:0000313" key="1">
    <source>
        <dbReference type="EMBL" id="KAK3763503.1"/>
    </source>
</evidence>
<reference evidence="1" key="1">
    <citation type="journal article" date="2023" name="G3 (Bethesda)">
        <title>A reference genome for the long-term kleptoplast-retaining sea slug Elysia crispata morphotype clarki.</title>
        <authorList>
            <person name="Eastman K.E."/>
            <person name="Pendleton A.L."/>
            <person name="Shaikh M.A."/>
            <person name="Suttiyut T."/>
            <person name="Ogas R."/>
            <person name="Tomko P."/>
            <person name="Gavelis G."/>
            <person name="Widhalm J.R."/>
            <person name="Wisecaver J.H."/>
        </authorList>
    </citation>
    <scope>NUCLEOTIDE SEQUENCE</scope>
    <source>
        <strain evidence="1">ECLA1</strain>
    </source>
</reference>
<proteinExistence type="predicted"/>
<dbReference type="Proteomes" id="UP001283361">
    <property type="component" value="Unassembled WGS sequence"/>
</dbReference>
<protein>
    <submittedName>
        <fullName evidence="1">Uncharacterized protein</fullName>
    </submittedName>
</protein>
<gene>
    <name evidence="1" type="ORF">RRG08_062431</name>
</gene>